<dbReference type="PANTHER" id="PTHR11311">
    <property type="entry name" value="SPONDIN"/>
    <property type="match status" value="1"/>
</dbReference>
<name>A0A6C0CRT9_9ZZZZ</name>
<dbReference type="InterPro" id="IPR036383">
    <property type="entry name" value="TSP1_rpt_sf"/>
</dbReference>
<evidence type="ECO:0000256" key="2">
    <source>
        <dbReference type="ARBA" id="ARBA00023157"/>
    </source>
</evidence>
<dbReference type="EMBL" id="MN739477">
    <property type="protein sequence ID" value="QHT06862.1"/>
    <property type="molecule type" value="Genomic_DNA"/>
</dbReference>
<evidence type="ECO:0000313" key="5">
    <source>
        <dbReference type="EMBL" id="QHT06862.1"/>
    </source>
</evidence>
<evidence type="ECO:0000259" key="4">
    <source>
        <dbReference type="Pfam" id="PF19028"/>
    </source>
</evidence>
<dbReference type="PROSITE" id="PS50092">
    <property type="entry name" value="TSP1"/>
    <property type="match status" value="20"/>
</dbReference>
<keyword evidence="2" id="KW-1015">Disulfide bond</keyword>
<feature type="domain" description="Spondin-like TSP1" evidence="4">
    <location>
        <begin position="474"/>
        <end position="526"/>
    </location>
</feature>
<keyword evidence="3" id="KW-0325">Glycoprotein</keyword>
<dbReference type="InterPro" id="IPR000884">
    <property type="entry name" value="TSP1_rpt"/>
</dbReference>
<reference evidence="5" key="1">
    <citation type="journal article" date="2020" name="Nature">
        <title>Giant virus diversity and host interactions through global metagenomics.</title>
        <authorList>
            <person name="Schulz F."/>
            <person name="Roux S."/>
            <person name="Paez-Espino D."/>
            <person name="Jungbluth S."/>
            <person name="Walsh D.A."/>
            <person name="Denef V.J."/>
            <person name="McMahon K.D."/>
            <person name="Konstantinidis K.T."/>
            <person name="Eloe-Fadrosh E.A."/>
            <person name="Kyrpides N.C."/>
            <person name="Woyke T."/>
        </authorList>
    </citation>
    <scope>NUCLEOTIDE SEQUENCE</scope>
    <source>
        <strain evidence="5">GVMAG-M-3300021473-15</strain>
    </source>
</reference>
<feature type="domain" description="Spondin-like TSP1" evidence="4">
    <location>
        <begin position="694"/>
        <end position="745"/>
    </location>
</feature>
<keyword evidence="1" id="KW-0732">Signal</keyword>
<dbReference type="PANTHER" id="PTHR11311:SF15">
    <property type="entry name" value="SPONDIN-2"/>
    <property type="match status" value="1"/>
</dbReference>
<dbReference type="SMART" id="SM00209">
    <property type="entry name" value="TSP1"/>
    <property type="match status" value="20"/>
</dbReference>
<feature type="domain" description="Spondin-like TSP1" evidence="4">
    <location>
        <begin position="141"/>
        <end position="193"/>
    </location>
</feature>
<accession>A0A6C0CRT9</accession>
<dbReference type="Pfam" id="PF00090">
    <property type="entry name" value="TSP_1"/>
    <property type="match status" value="11"/>
</dbReference>
<feature type="domain" description="Spondin-like TSP1" evidence="4">
    <location>
        <begin position="804"/>
        <end position="855"/>
    </location>
</feature>
<evidence type="ECO:0000256" key="3">
    <source>
        <dbReference type="ARBA" id="ARBA00023180"/>
    </source>
</evidence>
<dbReference type="Gene3D" id="2.20.100.10">
    <property type="entry name" value="Thrombospondin type-1 (TSP1) repeat"/>
    <property type="match status" value="20"/>
</dbReference>
<evidence type="ECO:0000256" key="1">
    <source>
        <dbReference type="ARBA" id="ARBA00022729"/>
    </source>
</evidence>
<dbReference type="SUPFAM" id="SSF82895">
    <property type="entry name" value="TSP-1 type 1 repeat"/>
    <property type="match status" value="20"/>
</dbReference>
<feature type="domain" description="Spondin-like TSP1" evidence="4">
    <location>
        <begin position="1025"/>
        <end position="1077"/>
    </location>
</feature>
<dbReference type="Pfam" id="PF19028">
    <property type="entry name" value="TSP1_spondin"/>
    <property type="match status" value="8"/>
</dbReference>
<sequence>MGSIFSSTTSSASSSPLSSAYPSTDSIDCQLGSWVSVGVCNVSCGGGFISQTRQITQQASENGIQCPSVDQLTQKMPCNTQPCPINCSLSLWTDDECSVPCGGGTRRQTRSILIQNAFGGEPCASLTQNVSCNVQPCSIDCVTGAWKDITTCSASCGIGVISRTLPILTQPAYGGKLCPTNLSQNVPCIMRPCPIDCVTGEWTDTTECSVKCGGGIKKQILPVISPNAYGGTCPNLTREIACNIDRCPVDCVTGPWIDNSECSASCGDGVKTQTLSIITPAAYGGKACPTTLTQTVPCNKTPCRSDCVLSAWTDSTECSVKCGSGTKTQTATVITPAGHGGTCPTELTKTVTCNTQSCPVDCVLGDWIDSTECNLPCGGGKKTQILPILTRDENKGNACPVSASLIRTVSCNTQHCPVDCVTGSWMDLTSCSVECGGGTKKQSLSVVSPAAYGGTCPDLTRSVDCNTQNCPVDCVVGPWTDIMPCNVSCGGGTKTQTMTLITEASYGGKACPTQLTQNVSCNMQPCPVNCITGSWTDLTTCNVECGNGTKKQSLTVVSPAAYGGTCPELTRSVDCNMQNCRVDCVTGSWSDSGPCSVQCGGGTKPQTLSVITEAANGGKACPVLTQSVACNQQPCPIDCVTGNWTDTSECSVKCGGGTKTQILPIVSPPAYGGTCSSNLSKTLACNSQPCPVDCVTGTWSDSGPCTVQCGGGTKPQTLSVITEAANGGKACPTLTQSVACNSQPCPVDCVTGAWTDTSPCSVTCGGGTKTQTLPILTPATYGGTCSTNRTKTIACNSQPCPVDCVTGTWSDSGPCSVQCGGGTKPQTLSVITEAVNGGKACPTLTQSVACNSQPCPVDCVTGAWTDTSPCSVTCGGGTKTQTLPILTPATYGGTCSTNRTKTIACNSQPCPVDCVTGTWSDSGPCSVQCGGGTKPQTLSVITEAANGGKACPTLTQSVPCNPQPCPMDCVTGPWTDTSQCTVTCGGGTKTQSLPIISLPAYGGKACTTSVSQTVACNTQGCPIDCVLGSWLEPGPCSVPCGGGTKDQKMSVITQDANGGIPCPVNLCQTLPCNTQHCPVDCVMGPWIDTSYCSVQCGDSLGVKTQITNVVTSPAYNGKACPIQRTQTVQCSTSRKCPVNYLIGVAMIVIDGMANCNDLPVTNMIVNHDANRCAVGGNKIDSRGFGHTTGLGVTNMMVYDKYDIAVVKNKNSPNMLFTDENPGGGCGFARHVYKLNTPTDVSKFVIAFSNHNTNLVAIQCYNIDRVLVYSSKKIFITCYQQNIYVFDFSTNVPNYLVTPLLVSNTFTGELSEDIISSIEKSSINPSDTSTPADLKCFDSCAVNPDCKGIIINNNTCIQLSNITNIAPVLPSSSFNDLTNASLIPSSRRNFYNLSTDISDWTQNNIRPVTDISQPALTFAPGPPTNTFTVAPHV</sequence>
<dbReference type="InterPro" id="IPR044004">
    <property type="entry name" value="TSP1_spondin_dom"/>
</dbReference>
<feature type="domain" description="Spondin-like TSP1" evidence="4">
    <location>
        <begin position="914"/>
        <end position="965"/>
    </location>
</feature>
<organism evidence="5">
    <name type="scientific">viral metagenome</name>
    <dbReference type="NCBI Taxonomy" id="1070528"/>
    <lineage>
        <taxon>unclassified sequences</taxon>
        <taxon>metagenomes</taxon>
        <taxon>organismal metagenomes</taxon>
    </lineage>
</organism>
<feature type="domain" description="Spondin-like TSP1" evidence="4">
    <location>
        <begin position="584"/>
        <end position="635"/>
    </location>
</feature>
<dbReference type="InterPro" id="IPR051418">
    <property type="entry name" value="Spondin/Thrombospondin_T1"/>
</dbReference>
<feature type="domain" description="Spondin-like TSP1" evidence="4">
    <location>
        <begin position="251"/>
        <end position="303"/>
    </location>
</feature>
<proteinExistence type="predicted"/>
<protein>
    <recommendedName>
        <fullName evidence="4">Spondin-like TSP1 domain-containing protein</fullName>
    </recommendedName>
</protein>